<reference evidence="4 5" key="1">
    <citation type="journal article" date="2019" name="Int. J. Syst. Evol. Microbiol.">
        <title>The Global Catalogue of Microorganisms (GCM) 10K type strain sequencing project: providing services to taxonomists for standard genome sequencing and annotation.</title>
        <authorList>
            <consortium name="The Broad Institute Genomics Platform"/>
            <consortium name="The Broad Institute Genome Sequencing Center for Infectious Disease"/>
            <person name="Wu L."/>
            <person name="Ma J."/>
        </authorList>
    </citation>
    <scope>NUCLEOTIDE SEQUENCE [LARGE SCALE GENOMIC DNA]</scope>
    <source>
        <strain evidence="4 5">JCM 1407</strain>
    </source>
</reference>
<dbReference type="InterPro" id="IPR000772">
    <property type="entry name" value="Ricin_B_lectin"/>
</dbReference>
<dbReference type="SUPFAM" id="SSF50370">
    <property type="entry name" value="Ricin B-like lectins"/>
    <property type="match status" value="1"/>
</dbReference>
<evidence type="ECO:0000313" key="4">
    <source>
        <dbReference type="EMBL" id="GAA0741084.1"/>
    </source>
</evidence>
<feature type="chain" id="PRO_5045866577" description="F5/8 type C domain-containing protein" evidence="2">
    <location>
        <begin position="27"/>
        <end position="2123"/>
    </location>
</feature>
<organism evidence="4 5">
    <name type="scientific">Clostridium oceanicum</name>
    <dbReference type="NCBI Taxonomy" id="1543"/>
    <lineage>
        <taxon>Bacteria</taxon>
        <taxon>Bacillati</taxon>
        <taxon>Bacillota</taxon>
        <taxon>Clostridia</taxon>
        <taxon>Eubacteriales</taxon>
        <taxon>Clostridiaceae</taxon>
        <taxon>Clostridium</taxon>
    </lineage>
</organism>
<evidence type="ECO:0000259" key="3">
    <source>
        <dbReference type="PROSITE" id="PS50022"/>
    </source>
</evidence>
<dbReference type="SMART" id="SM00776">
    <property type="entry name" value="NPCBM"/>
    <property type="match status" value="3"/>
</dbReference>
<dbReference type="Pfam" id="PF00754">
    <property type="entry name" value="F5_F8_type_C"/>
    <property type="match status" value="2"/>
</dbReference>
<dbReference type="InterPro" id="IPR013783">
    <property type="entry name" value="Ig-like_fold"/>
</dbReference>
<keyword evidence="1" id="KW-0326">Glycosidase</keyword>
<feature type="signal peptide" evidence="2">
    <location>
        <begin position="1"/>
        <end position="26"/>
    </location>
</feature>
<accession>A0ABN1JJF8</accession>
<dbReference type="Pfam" id="PF13285">
    <property type="entry name" value="DUF4073"/>
    <property type="match status" value="2"/>
</dbReference>
<feature type="domain" description="F5/8 type C" evidence="3">
    <location>
        <begin position="425"/>
        <end position="572"/>
    </location>
</feature>
<dbReference type="PROSITE" id="PS50231">
    <property type="entry name" value="RICIN_B_LECTIN"/>
    <property type="match status" value="1"/>
</dbReference>
<dbReference type="Gene3D" id="2.60.40.10">
    <property type="entry name" value="Immunoglobulins"/>
    <property type="match status" value="3"/>
</dbReference>
<evidence type="ECO:0000256" key="2">
    <source>
        <dbReference type="SAM" id="SignalP"/>
    </source>
</evidence>
<dbReference type="EMBL" id="BAAACG010000010">
    <property type="protein sequence ID" value="GAA0741084.1"/>
    <property type="molecule type" value="Genomic_DNA"/>
</dbReference>
<dbReference type="SUPFAM" id="SSF110296">
    <property type="entry name" value="Oligoxyloglucan reducing end-specific cellobiohydrolase"/>
    <property type="match status" value="1"/>
</dbReference>
<feature type="domain" description="F5/8 type C" evidence="3">
    <location>
        <begin position="796"/>
        <end position="947"/>
    </location>
</feature>
<name>A0ABN1JJF8_9CLOT</name>
<evidence type="ECO:0000256" key="1">
    <source>
        <dbReference type="ARBA" id="ARBA00023295"/>
    </source>
</evidence>
<dbReference type="Pfam" id="PF08305">
    <property type="entry name" value="NPCBM"/>
    <property type="match status" value="3"/>
</dbReference>
<dbReference type="Pfam" id="PF14200">
    <property type="entry name" value="RicinB_lectin_2"/>
    <property type="match status" value="1"/>
</dbReference>
<dbReference type="Proteomes" id="UP001501510">
    <property type="component" value="Unassembled WGS sequence"/>
</dbReference>
<dbReference type="InterPro" id="IPR038637">
    <property type="entry name" value="NPCBM_sf"/>
</dbReference>
<evidence type="ECO:0000313" key="5">
    <source>
        <dbReference type="Proteomes" id="UP001501510"/>
    </source>
</evidence>
<keyword evidence="5" id="KW-1185">Reference proteome</keyword>
<protein>
    <recommendedName>
        <fullName evidence="3">F5/8 type C domain-containing protein</fullName>
    </recommendedName>
</protein>
<proteinExistence type="predicted"/>
<dbReference type="Gene3D" id="2.80.10.50">
    <property type="match status" value="1"/>
</dbReference>
<dbReference type="InterPro" id="IPR000421">
    <property type="entry name" value="FA58C"/>
</dbReference>
<sequence length="2123" mass="238517">MIAKKQKRISLVVFVSMLFSLLPVNAFNALASSNGVNEPTLTEEVKYSEFFDGLTRFINEKVSDNTGKDALNNYLKDTNFEKAIAQREFIRKAGASTIEAYANTEEKKNFINWILNNKEAMNLFLEGGEPDTEYSKAFDVWFEIYTKDSDSHRGYELKLAIAAAMKFGNGVPKWYTSRTLVTPYERYEYFKVREAEGKFPISMKTRTVWELRNTIKAPCSNWDLDYVREVIHKDRYNEERQKVAVRYPPYTANSIYKDENGNPYSVFRASGDQFFGPDATIKEVHEIGGVCGTASKFGTITNNAFGIPGFNVGQPGHAAHVYHSPNSDGKWDLGYNISGWGKSVVGQRTYIPYTNYDDISSNRPAYWFIYEKAREDEEALHRSHQLKWIATALTDYNKAQAVRKVAMETNKWNIDVWQDYIKAIKNLWNNSMEETKIPSDKMTAEATSAHSSSEGADKVIDGNTSTIWHTRYGRDKAELPQSITLSFDKVYEISRFSYVPRQSGNNGHITEYNLYTSVDGENYKLVSHGNWRDNSKTKTVEFEKTNAKYIKLEALNGHGGFATASELKVYRPFENKPMTIEERYKLADYIINELKEEPRVVYDLFRSIQDLVLNKETSREKYQEYMVNLNSMLEEAYEINGKEKQIAEEIKNLMPSHGLSLADFNFDGDNAGRLVGGKTDTEYSLDGGETFKPITEENMKLSQEEIDSITSEHGIRLRLKGTSEHITIPIKKAPSLPKIYANDDMNKIFGLNDKVYYSTDNGKQWTRYRDEDSLPDLSGDVNFTVKIPGQGKTLRSEIKTFNFTSKVNPEIVLPSDIESAKVNVSKSTDIKNAYDGNINSYFHTNFSENGQKMPQWVTLELKEASDIYKLEYVPRQDGNTQGRITEYKIYASSDGENFTLVSKGNWASDNKTKTAVFNARGAKYIKLEGVKAGRNYIAAAEIKLYKTETLIPHVSFSFDGSNAGRLIGANTNMEYSIDNGKTWNNVTEVNMKLTSEDFIKINPESIIRVRFKNTTEASEISFAACTRVPNVEGDDSKNTITGLDDTMEYSIDSGETWTSYNEEFNVGLRGNVNLYVRYKATGTTFAGEYKVLNYTAEKTERFDERVTYKFISKSTGRSIDVSGGSREENADIKQYGPHGGANQTVNLVNISGNQYKIVMINSGKVLVPKDSSTEDGATLAQTTYTGEDIQKWEIVNLGDDEYEIINVETGYAITANNNRSTINISKLSHSNNQIWSLTYLNDVVVPEVTFSFDGENAGKIMGSTRSMEYTIDGGQSWKSVSTDNMTLSKEELSEIKSEYGIKIRVRGNAGILKIDTKDKPATPNVKANDNKNIIEGINSSMEYSKDVGETWTRYSEDSVPKFLSDVDVLVRIAGKGVTPPGESKKLSFTSKITIALYKEFDPMKYVTTEDSEGNDIRGNIEVTENTVDVNKKGMYSVSYRITDGDDEKTITKEVEVVSDLTYLSDIDYKSAKCGWRNIRKDTNVSGGEIILHSIYGKDTFQKGMTAHAPSEIVYDVENKGYTNLESYIGLDNTSYTSSATVIFKVYVDGTLKYDSGVMGSKDPSKYVDVDIKDGKEVKLVVDSNGSNSSDHSVWADAKFTKKDSAPVIKATNVAYEKDDEINFDEILKNVKATDIEDGDLTSKVTYTTNYTKGSTGNFDIVYSVVDSEGYKTEKTVKLIVVNSSIYVSDTDWASARCGWSTTKKDLTINSRPLVIWDGEKEVTYEKGIGSHAHSETIYNLEGKNYGYFTSYVGASREGNYRTSVEFKVYVDGELKAETGVMRKDTALKFIKVNIAGAKELKLVITNADDGNGNDSAIWADSKFLIADKTVMAVDTSKLQEAIKEGEGLKETDYEKDSWDNIKGKIEAAKLLLTKGGADQAKVDKAVEDIRLAISSLERFKGESPVINAKDLSFYKGEDINFDDILSKVTATDFEDGDISLKVTYTTNYVKDKIGEFEIVYTAVDSHQNKTTKKVKLEVKEKFVYASDLDWTKATTSWGSVQKDKSTSGDTLRLWDGEKEVTYEKGIGTHAYSEVVYNLEGKDFKYFKSTIGVNRTANYRGSVKFKVFVDEKLVYTSDLMKKDTAAESIKIHLEGAKIIKLVVDDSGNGRGNDHANWADAKFIQ</sequence>
<dbReference type="InterPro" id="IPR013222">
    <property type="entry name" value="Glyco_hyd_98_carb-bd"/>
</dbReference>
<dbReference type="Gene3D" id="2.60.120.260">
    <property type="entry name" value="Galactose-binding domain-like"/>
    <property type="match status" value="2"/>
</dbReference>
<dbReference type="InterPro" id="IPR008979">
    <property type="entry name" value="Galactose-bd-like_sf"/>
</dbReference>
<dbReference type="SUPFAM" id="SSF49785">
    <property type="entry name" value="Galactose-binding domain-like"/>
    <property type="match status" value="5"/>
</dbReference>
<dbReference type="InterPro" id="IPR025142">
    <property type="entry name" value="DUF4073"/>
</dbReference>
<dbReference type="InterPro" id="IPR035992">
    <property type="entry name" value="Ricin_B-like_lectins"/>
</dbReference>
<dbReference type="SMART" id="SM00458">
    <property type="entry name" value="RICIN"/>
    <property type="match status" value="1"/>
</dbReference>
<keyword evidence="1" id="KW-0378">Hydrolase</keyword>
<gene>
    <name evidence="4" type="ORF">GCM10008906_21810</name>
</gene>
<keyword evidence="2" id="KW-0732">Signal</keyword>
<dbReference type="CDD" id="cd00161">
    <property type="entry name" value="beta-trefoil_Ricin-like"/>
    <property type="match status" value="1"/>
</dbReference>
<dbReference type="Gene3D" id="1.20.1270.70">
    <property type="entry name" value="Designed single chain three-helix bundle"/>
    <property type="match status" value="1"/>
</dbReference>
<dbReference type="RefSeq" id="WP_343761616.1">
    <property type="nucleotide sequence ID" value="NZ_BAAACG010000010.1"/>
</dbReference>
<dbReference type="Gene3D" id="2.60.120.1060">
    <property type="entry name" value="NPCBM/NEW2 domain"/>
    <property type="match status" value="3"/>
</dbReference>
<dbReference type="PROSITE" id="PS50022">
    <property type="entry name" value="FA58C_3"/>
    <property type="match status" value="2"/>
</dbReference>
<comment type="caution">
    <text evidence="4">The sequence shown here is derived from an EMBL/GenBank/DDBJ whole genome shotgun (WGS) entry which is preliminary data.</text>
</comment>